<dbReference type="InterPro" id="IPR053168">
    <property type="entry name" value="Glutamic_endopeptidase"/>
</dbReference>
<feature type="signal peptide" evidence="1">
    <location>
        <begin position="1"/>
        <end position="24"/>
    </location>
</feature>
<name>A0AAW1GSD8_SAPOF</name>
<dbReference type="InterPro" id="IPR004314">
    <property type="entry name" value="Neprosin"/>
</dbReference>
<dbReference type="PANTHER" id="PTHR31589:SF223">
    <property type="entry name" value="PROTEIN, PUTATIVE (DUF239)-RELATED"/>
    <property type="match status" value="1"/>
</dbReference>
<dbReference type="Pfam" id="PF03080">
    <property type="entry name" value="Neprosin"/>
    <property type="match status" value="1"/>
</dbReference>
<sequence>MFSTTLFFILTFFASTLILSGVYGRSLSELPKKYEETSSQLKGGKFNGGEGACPNGSVPIITTNTNNSFSGLAVQNADTTCIAVVRTNDQNKKFYGVEGAPSLNKPKVNGAQWSAARMKLFNGVESIEAGWMVNPTIFKDQEAHFYVRFQNGGGGCLNTECPGFVQVPGGVPLGMTPASYSQYGGQQYTWRLFIDKHQDDGHWWLSQGDGKSAIGYWPKTLFNGLADHATQVEWGGEVSNPGSTIPLAEMGYGQSPKYSSSKSAFFQHVTVVDESLHNVNPDGTEKHWNCAGYTSLDWGYQGDYWGRLIFYGGPPA</sequence>
<evidence type="ECO:0000313" key="3">
    <source>
        <dbReference type="EMBL" id="KAK9666636.1"/>
    </source>
</evidence>
<organism evidence="3 4">
    <name type="scientific">Saponaria officinalis</name>
    <name type="common">Common soapwort</name>
    <name type="synonym">Lychnis saponaria</name>
    <dbReference type="NCBI Taxonomy" id="3572"/>
    <lineage>
        <taxon>Eukaryota</taxon>
        <taxon>Viridiplantae</taxon>
        <taxon>Streptophyta</taxon>
        <taxon>Embryophyta</taxon>
        <taxon>Tracheophyta</taxon>
        <taxon>Spermatophyta</taxon>
        <taxon>Magnoliopsida</taxon>
        <taxon>eudicotyledons</taxon>
        <taxon>Gunneridae</taxon>
        <taxon>Pentapetalae</taxon>
        <taxon>Caryophyllales</taxon>
        <taxon>Caryophyllaceae</taxon>
        <taxon>Caryophylleae</taxon>
        <taxon>Saponaria</taxon>
    </lineage>
</organism>
<evidence type="ECO:0000256" key="1">
    <source>
        <dbReference type="SAM" id="SignalP"/>
    </source>
</evidence>
<dbReference type="PANTHER" id="PTHR31589">
    <property type="entry name" value="PROTEIN, PUTATIVE (DUF239)-RELATED-RELATED"/>
    <property type="match status" value="1"/>
</dbReference>
<dbReference type="Proteomes" id="UP001443914">
    <property type="component" value="Unassembled WGS sequence"/>
</dbReference>
<keyword evidence="4" id="KW-1185">Reference proteome</keyword>
<feature type="domain" description="Neprosin PEP catalytic" evidence="2">
    <location>
        <begin position="73"/>
        <end position="316"/>
    </location>
</feature>
<dbReference type="EMBL" id="JBDFQZ010000014">
    <property type="protein sequence ID" value="KAK9666636.1"/>
    <property type="molecule type" value="Genomic_DNA"/>
</dbReference>
<keyword evidence="1" id="KW-0732">Signal</keyword>
<gene>
    <name evidence="3" type="ORF">RND81_14G200000</name>
</gene>
<comment type="caution">
    <text evidence="3">The sequence shown here is derived from an EMBL/GenBank/DDBJ whole genome shotgun (WGS) entry which is preliminary data.</text>
</comment>
<dbReference type="AlphaFoldDB" id="A0AAW1GSD8"/>
<feature type="chain" id="PRO_5043475044" description="Neprosin PEP catalytic domain-containing protein" evidence="1">
    <location>
        <begin position="25"/>
        <end position="316"/>
    </location>
</feature>
<reference evidence="3" key="1">
    <citation type="submission" date="2024-03" db="EMBL/GenBank/DDBJ databases">
        <title>WGS assembly of Saponaria officinalis var. Norfolk2.</title>
        <authorList>
            <person name="Jenkins J."/>
            <person name="Shu S."/>
            <person name="Grimwood J."/>
            <person name="Barry K."/>
            <person name="Goodstein D."/>
            <person name="Schmutz J."/>
            <person name="Leebens-Mack J."/>
            <person name="Osbourn A."/>
        </authorList>
    </citation>
    <scope>NUCLEOTIDE SEQUENCE [LARGE SCALE GENOMIC DNA]</scope>
    <source>
        <strain evidence="3">JIC</strain>
    </source>
</reference>
<evidence type="ECO:0000313" key="4">
    <source>
        <dbReference type="Proteomes" id="UP001443914"/>
    </source>
</evidence>
<accession>A0AAW1GSD8</accession>
<evidence type="ECO:0000259" key="2">
    <source>
        <dbReference type="PROSITE" id="PS52045"/>
    </source>
</evidence>
<protein>
    <recommendedName>
        <fullName evidence="2">Neprosin PEP catalytic domain-containing protein</fullName>
    </recommendedName>
</protein>
<dbReference type="PROSITE" id="PS52045">
    <property type="entry name" value="NEPROSIN_PEP_CD"/>
    <property type="match status" value="1"/>
</dbReference>
<proteinExistence type="predicted"/>